<protein>
    <submittedName>
        <fullName evidence="1">Uncharacterized protein</fullName>
    </submittedName>
</protein>
<dbReference type="EMBL" id="LGFO01000102">
    <property type="protein sequence ID" value="KUK36401.1"/>
    <property type="molecule type" value="Genomic_DNA"/>
</dbReference>
<name>A0A117LB64_9THEO</name>
<gene>
    <name evidence="1" type="ORF">XD66_0894</name>
</gene>
<dbReference type="AlphaFoldDB" id="A0A117LB64"/>
<evidence type="ECO:0000313" key="2">
    <source>
        <dbReference type="Proteomes" id="UP000053326"/>
    </source>
</evidence>
<evidence type="ECO:0000313" key="1">
    <source>
        <dbReference type="EMBL" id="KUK36401.1"/>
    </source>
</evidence>
<organism evidence="1 2">
    <name type="scientific">Thermacetogenium phaeum</name>
    <dbReference type="NCBI Taxonomy" id="85874"/>
    <lineage>
        <taxon>Bacteria</taxon>
        <taxon>Bacillati</taxon>
        <taxon>Bacillota</taxon>
        <taxon>Clostridia</taxon>
        <taxon>Thermoanaerobacterales</taxon>
        <taxon>Thermoanaerobacteraceae</taxon>
        <taxon>Thermacetogenium</taxon>
    </lineage>
</organism>
<dbReference type="Proteomes" id="UP000053326">
    <property type="component" value="Unassembled WGS sequence"/>
</dbReference>
<accession>A0A117LB64</accession>
<proteinExistence type="predicted"/>
<reference evidence="2" key="1">
    <citation type="journal article" date="2015" name="MBio">
        <title>Genome-Resolved Metagenomic Analysis Reveals Roles for Candidate Phyla and Other Microbial Community Members in Biogeochemical Transformations in Oil Reservoirs.</title>
        <authorList>
            <person name="Hu P."/>
            <person name="Tom L."/>
            <person name="Singh A."/>
            <person name="Thomas B.C."/>
            <person name="Baker B.J."/>
            <person name="Piceno Y.M."/>
            <person name="Andersen G.L."/>
            <person name="Banfield J.F."/>
        </authorList>
    </citation>
    <scope>NUCLEOTIDE SEQUENCE [LARGE SCALE GENOMIC DNA]</scope>
</reference>
<sequence>MTYIDKNFDWCHTYLRVASGVREGGVLVEGKQVMVGGFQ</sequence>
<comment type="caution">
    <text evidence="1">The sequence shown here is derived from an EMBL/GenBank/DDBJ whole genome shotgun (WGS) entry which is preliminary data.</text>
</comment>